<sequence>MASSLTISVILGVLWAAILLSFATTVTAAYPSPLESEAIALLESRWWSNHSSNTSQRCQWPGITCNTAESITKINLSDAPNIEVGDRFGKLNFSSFPNLVLLDLSDHQIRGKIPHQIGDLSALKYLDLSSCGLSGELPPSLGKLTQLEFLDISYNDNINGSIPPQLGNLENLVTLNLSQCGIVGPTPSALGQLTSLQSLILSWNRINGSIPLEIGYLRNLTDLSLSSNGIVGPIPSALGQLTSLQSLSLSGNQINGSIPLEIGYLRNLTFLGLYNNRLVDSIPITLYQLTNLEILYLDNNQLQGSIPSCVGSLSKMQDLSLGSNLLKGPIPQEICNLANLTSLYLSQNKLTGSIPSCIGSLSKMQDLSLGSNLLKGPIPQEICNLANLTFLDLSQNKLTGSIPSCIGSLSKMLDLSLGSNLLKGPIPQEICNLANLTFLDLSQNKLTGSIPSCIGSLSKMLDLSLGSNLLKGSIPKEIGKLFDLSNLNLSFNQLSGPILLRNGLKLFALSVAESIGIEPSSYNEAVTCDESAQWAIAMSEEIESLHKNHTWELVKPPSNQKIVGCKWVFKKKEGILGVEATRFKARLVAKGFTQKEGIDYNEVFSPVVKHSSIRVLLAMVAKSDLELEQLDVKTAFLHGELEETIYMRQPEGFTVPGKEDHVCLLKKSLYGLKQSPRQWYKRFDSFMIQHGYTRCDYDACVYHRKLSDGSHIYLLLYVDDMLIASKNMSEINKLKSQLSGEFEMKDLGAAKKILGMDIHRDRKAGKLRVSQKNYIEKVLQRFGMDKAKTVSTPLAPHFKLSAELSPQSDEEKQQMSHIPYSSAVGSVMYAMVCTRPDISHAVSVVSRYMSCPGKEHWQAVKWILRYLRGSADLCLVYDQSDCTSSVTGYVDSDYAGDLDKRRSLTGYVFTYSGGAISWKAVLQSTVALSTTEAEYMALAEAVKEALWMKGLVSSLGLQQDFTVVFCDSQSAIHLTKNQMFHERTKHIDVRYHFVREHVTQGDIVISKVATEKNPADMLTKVIPAYKFKHCLD</sequence>
<dbReference type="InterPro" id="IPR001611">
    <property type="entry name" value="Leu-rich_rpt"/>
</dbReference>
<feature type="domain" description="Disease resistance R13L4/SHOC-2-like LRR" evidence="6">
    <location>
        <begin position="237"/>
        <end position="369"/>
    </location>
</feature>
<dbReference type="Gene3D" id="3.80.10.10">
    <property type="entry name" value="Ribonuclease Inhibitor"/>
    <property type="match status" value="3"/>
</dbReference>
<feature type="non-terminal residue" evidence="8">
    <location>
        <position position="1032"/>
    </location>
</feature>
<evidence type="ECO:0000313" key="8">
    <source>
        <dbReference type="RefSeq" id="XP_040964577.1"/>
    </source>
</evidence>
<dbReference type="SMART" id="SM00369">
    <property type="entry name" value="LRR_TYP"/>
    <property type="match status" value="7"/>
</dbReference>
<evidence type="ECO:0000256" key="2">
    <source>
        <dbReference type="ARBA" id="ARBA00022614"/>
    </source>
</evidence>
<dbReference type="PANTHER" id="PTHR48059">
    <property type="entry name" value="POLYGALACTURONASE INHIBITOR 1"/>
    <property type="match status" value="1"/>
</dbReference>
<dbReference type="Proteomes" id="UP000818029">
    <property type="component" value="Chromosome D13"/>
</dbReference>
<dbReference type="InterPro" id="IPR032675">
    <property type="entry name" value="LRR_dom_sf"/>
</dbReference>
<dbReference type="Pfam" id="PF07727">
    <property type="entry name" value="RVT_2"/>
    <property type="match status" value="1"/>
</dbReference>
<feature type="chain" id="PRO_5047042757" evidence="4">
    <location>
        <begin position="29"/>
        <end position="1032"/>
    </location>
</feature>
<feature type="domain" description="Reverse transcriptase Ty1/copia-type" evidence="5">
    <location>
        <begin position="548"/>
        <end position="795"/>
    </location>
</feature>
<feature type="domain" description="Disease resistance R13L4/SHOC-2-like LRR" evidence="6">
    <location>
        <begin position="92"/>
        <end position="226"/>
    </location>
</feature>
<accession>A0ABM3BBZ3</accession>
<keyword evidence="4" id="KW-0732">Signal</keyword>
<dbReference type="InterPro" id="IPR055414">
    <property type="entry name" value="LRR_R13L4/SHOC2-like"/>
</dbReference>
<dbReference type="Pfam" id="PF23598">
    <property type="entry name" value="LRR_14"/>
    <property type="match status" value="2"/>
</dbReference>
<gene>
    <name evidence="8" type="primary">LOC121203494</name>
</gene>
<reference evidence="8" key="2">
    <citation type="submission" date="2025-08" db="UniProtKB">
        <authorList>
            <consortium name="RefSeq"/>
        </authorList>
    </citation>
    <scope>IDENTIFICATION</scope>
</reference>
<evidence type="ECO:0000256" key="1">
    <source>
        <dbReference type="ARBA" id="ARBA00004196"/>
    </source>
</evidence>
<dbReference type="RefSeq" id="XP_040964577.1">
    <property type="nucleotide sequence ID" value="XM_041108643.1"/>
</dbReference>
<name>A0ABM3BBZ3_GOSHI</name>
<dbReference type="Pfam" id="PF00560">
    <property type="entry name" value="LRR_1"/>
    <property type="match status" value="2"/>
</dbReference>
<dbReference type="PANTHER" id="PTHR48059:SF30">
    <property type="entry name" value="OS06G0587000 PROTEIN"/>
    <property type="match status" value="1"/>
</dbReference>
<evidence type="ECO:0000259" key="6">
    <source>
        <dbReference type="Pfam" id="PF23598"/>
    </source>
</evidence>
<dbReference type="GeneID" id="121203494"/>
<keyword evidence="3" id="KW-0677">Repeat</keyword>
<organism evidence="7 8">
    <name type="scientific">Gossypium hirsutum</name>
    <name type="common">Upland cotton</name>
    <name type="synonym">Gossypium mexicanum</name>
    <dbReference type="NCBI Taxonomy" id="3635"/>
    <lineage>
        <taxon>Eukaryota</taxon>
        <taxon>Viridiplantae</taxon>
        <taxon>Streptophyta</taxon>
        <taxon>Embryophyta</taxon>
        <taxon>Tracheophyta</taxon>
        <taxon>Spermatophyta</taxon>
        <taxon>Magnoliopsida</taxon>
        <taxon>eudicotyledons</taxon>
        <taxon>Gunneridae</taxon>
        <taxon>Pentapetalae</taxon>
        <taxon>rosids</taxon>
        <taxon>malvids</taxon>
        <taxon>Malvales</taxon>
        <taxon>Malvaceae</taxon>
        <taxon>Malvoideae</taxon>
        <taxon>Gossypium</taxon>
    </lineage>
</organism>
<keyword evidence="7" id="KW-1185">Reference proteome</keyword>
<proteinExistence type="predicted"/>
<protein>
    <submittedName>
        <fullName evidence="8">Leucine-rich repeat receptor-like serine/threonine-protein kinase BAM3</fullName>
    </submittedName>
</protein>
<dbReference type="SUPFAM" id="SSF52058">
    <property type="entry name" value="L domain-like"/>
    <property type="match status" value="2"/>
</dbReference>
<dbReference type="InterPro" id="IPR013103">
    <property type="entry name" value="RVT_2"/>
</dbReference>
<evidence type="ECO:0000256" key="4">
    <source>
        <dbReference type="SAM" id="SignalP"/>
    </source>
</evidence>
<dbReference type="InterPro" id="IPR051848">
    <property type="entry name" value="PGIP"/>
</dbReference>
<dbReference type="CDD" id="cd09272">
    <property type="entry name" value="RNase_HI_RT_Ty1"/>
    <property type="match status" value="1"/>
</dbReference>
<dbReference type="PRINTS" id="PR00019">
    <property type="entry name" value="LEURICHRPT"/>
</dbReference>
<evidence type="ECO:0000256" key="3">
    <source>
        <dbReference type="ARBA" id="ARBA00022737"/>
    </source>
</evidence>
<evidence type="ECO:0000313" key="7">
    <source>
        <dbReference type="Proteomes" id="UP000818029"/>
    </source>
</evidence>
<keyword evidence="2" id="KW-0433">Leucine-rich repeat</keyword>
<dbReference type="SMART" id="SM00365">
    <property type="entry name" value="LRR_SD22"/>
    <property type="match status" value="8"/>
</dbReference>
<comment type="subcellular location">
    <subcellularLocation>
        <location evidence="1">Cell envelope</location>
    </subcellularLocation>
</comment>
<dbReference type="InterPro" id="IPR003591">
    <property type="entry name" value="Leu-rich_rpt_typical-subtyp"/>
</dbReference>
<dbReference type="InterPro" id="IPR043502">
    <property type="entry name" value="DNA/RNA_pol_sf"/>
</dbReference>
<dbReference type="SUPFAM" id="SSF56672">
    <property type="entry name" value="DNA/RNA polymerases"/>
    <property type="match status" value="1"/>
</dbReference>
<dbReference type="PROSITE" id="PS51450">
    <property type="entry name" value="LRR"/>
    <property type="match status" value="2"/>
</dbReference>
<reference evidence="7" key="1">
    <citation type="journal article" date="2020" name="Nat. Genet.">
        <title>Genomic diversifications of five Gossypium allopolyploid species and their impact on cotton improvement.</title>
        <authorList>
            <person name="Chen Z.J."/>
            <person name="Sreedasyam A."/>
            <person name="Ando A."/>
            <person name="Song Q."/>
            <person name="De Santiago L.M."/>
            <person name="Hulse-Kemp A.M."/>
            <person name="Ding M."/>
            <person name="Ye W."/>
            <person name="Kirkbride R.C."/>
            <person name="Jenkins J."/>
            <person name="Plott C."/>
            <person name="Lovell J."/>
            <person name="Lin Y.M."/>
            <person name="Vaughn R."/>
            <person name="Liu B."/>
            <person name="Simpson S."/>
            <person name="Scheffler B.E."/>
            <person name="Wen L."/>
            <person name="Saski C.A."/>
            <person name="Grover C.E."/>
            <person name="Hu G."/>
            <person name="Conover J.L."/>
            <person name="Carlson J.W."/>
            <person name="Shu S."/>
            <person name="Boston L.B."/>
            <person name="Williams M."/>
            <person name="Peterson D.G."/>
            <person name="McGee K."/>
            <person name="Jones D.C."/>
            <person name="Wendel J.F."/>
            <person name="Stelly D.M."/>
            <person name="Grimwood J."/>
            <person name="Schmutz J."/>
        </authorList>
    </citation>
    <scope>NUCLEOTIDE SEQUENCE [LARGE SCALE GENOMIC DNA]</scope>
    <source>
        <strain evidence="7">cv. TM-1</strain>
    </source>
</reference>
<evidence type="ECO:0000259" key="5">
    <source>
        <dbReference type="Pfam" id="PF07727"/>
    </source>
</evidence>
<feature type="signal peptide" evidence="4">
    <location>
        <begin position="1"/>
        <end position="28"/>
    </location>
</feature>